<dbReference type="InterPro" id="IPR007197">
    <property type="entry name" value="rSAM"/>
</dbReference>
<dbReference type="PANTHER" id="PTHR43273">
    <property type="entry name" value="ANAEROBIC SULFATASE-MATURATING ENZYME HOMOLOG ASLB-RELATED"/>
    <property type="match status" value="1"/>
</dbReference>
<reference evidence="8 9" key="1">
    <citation type="submission" date="2024-05" db="EMBL/GenBank/DDBJ databases">
        <authorList>
            <person name="Liu Q."/>
            <person name="Xin Y.-H."/>
        </authorList>
    </citation>
    <scope>NUCLEOTIDE SEQUENCE [LARGE SCALE GENOMIC DNA]</scope>
    <source>
        <strain evidence="8 9">CGMCC 1.15349</strain>
    </source>
</reference>
<dbReference type="InterPro" id="IPR023885">
    <property type="entry name" value="4Fe4S-binding_SPASM_dom"/>
</dbReference>
<keyword evidence="4" id="KW-0408">Iron</keyword>
<dbReference type="SFLD" id="SFLDG01386">
    <property type="entry name" value="main_SPASM_domain-containing"/>
    <property type="match status" value="1"/>
</dbReference>
<keyword evidence="2" id="KW-0949">S-adenosyl-L-methionine</keyword>
<dbReference type="SFLD" id="SFLDS00029">
    <property type="entry name" value="Radical_SAM"/>
    <property type="match status" value="1"/>
</dbReference>
<dbReference type="NCBIfam" id="TIGR04085">
    <property type="entry name" value="rSAM_more_4Fe4S"/>
    <property type="match status" value="1"/>
</dbReference>
<evidence type="ECO:0000256" key="6">
    <source>
        <dbReference type="ARBA" id="ARBA00023601"/>
    </source>
</evidence>
<dbReference type="EMBL" id="JBDIMF010000006">
    <property type="protein sequence ID" value="MEN2787554.1"/>
    <property type="molecule type" value="Genomic_DNA"/>
</dbReference>
<dbReference type="Gene3D" id="3.20.20.70">
    <property type="entry name" value="Aldolase class I"/>
    <property type="match status" value="1"/>
</dbReference>
<dbReference type="RefSeq" id="WP_345865759.1">
    <property type="nucleotide sequence ID" value="NZ_JBDIMF010000006.1"/>
</dbReference>
<protein>
    <submittedName>
        <fullName evidence="8">Dynobactin maturation radical SAM/SPASM protein DynA</fullName>
    </submittedName>
</protein>
<feature type="domain" description="Radical SAM core" evidence="7">
    <location>
        <begin position="1"/>
        <end position="231"/>
    </location>
</feature>
<dbReference type="CDD" id="cd01335">
    <property type="entry name" value="Radical_SAM"/>
    <property type="match status" value="1"/>
</dbReference>
<dbReference type="SFLD" id="SFLDG01072">
    <property type="entry name" value="dehydrogenase_like"/>
    <property type="match status" value="1"/>
</dbReference>
<evidence type="ECO:0000313" key="9">
    <source>
        <dbReference type="Proteomes" id="UP001404104"/>
    </source>
</evidence>
<dbReference type="Proteomes" id="UP001404104">
    <property type="component" value="Unassembled WGS sequence"/>
</dbReference>
<dbReference type="InterPro" id="IPR013785">
    <property type="entry name" value="Aldolase_TIM"/>
</dbReference>
<dbReference type="SUPFAM" id="SSF102114">
    <property type="entry name" value="Radical SAM enzymes"/>
    <property type="match status" value="1"/>
</dbReference>
<dbReference type="SFLD" id="SFLDG01384">
    <property type="entry name" value="thioether_bond_formation_requi"/>
    <property type="match status" value="1"/>
</dbReference>
<evidence type="ECO:0000256" key="1">
    <source>
        <dbReference type="ARBA" id="ARBA00001966"/>
    </source>
</evidence>
<dbReference type="SFLD" id="SFLDG01067">
    <property type="entry name" value="SPASM/twitch_domain_containing"/>
    <property type="match status" value="1"/>
</dbReference>
<sequence length="376" mass="42873">MPDVFTNVVKPTHICNISCRYCYNEDTRAPIMTRETLVKVIEQTFAVPCSGPQRTRYDFIWHGGEPLVPGLSFYKDVIDLQHRHANGRRFENTMQTNGLLINDDWATFFKANRFNVSISIDGPKHLNDQTRIDLRGRGTFDRVSRSLEILRRCKVPFGVCVVITRANESFVDDIYDFLVAERLPFNVIPLTLSGSAKTSFDELGLDAEEYASPWITMFDRWFDSRSGDYIYCSDFAFKTKAILSGRPADCIGQVNCSRHHVSTDPDGYVYPCATLSGNAEWRYGNIHETALPDLLSSTVAQYALGREIDPQCATCKWQHVCHGGCMQRAFKFTGDHNRRDYYCPSLFRMYEHVENRLRNDGSLTIAPAPHSILSET</sequence>
<accession>A0ABU9XVH3</accession>
<comment type="similarity">
    <text evidence="6">Belongs to the radical SAM superfamily. Anaerobic sulfatase-maturating enzyme family.</text>
</comment>
<evidence type="ECO:0000313" key="8">
    <source>
        <dbReference type="EMBL" id="MEN2787554.1"/>
    </source>
</evidence>
<keyword evidence="3" id="KW-0479">Metal-binding</keyword>
<comment type="cofactor">
    <cofactor evidence="1">
        <name>[4Fe-4S] cluster</name>
        <dbReference type="ChEBI" id="CHEBI:49883"/>
    </cofactor>
</comment>
<evidence type="ECO:0000256" key="5">
    <source>
        <dbReference type="ARBA" id="ARBA00023014"/>
    </source>
</evidence>
<keyword evidence="5" id="KW-0411">Iron-sulfur</keyword>
<evidence type="ECO:0000259" key="7">
    <source>
        <dbReference type="PROSITE" id="PS51918"/>
    </source>
</evidence>
<gene>
    <name evidence="8" type="primary">dynA</name>
    <name evidence="8" type="ORF">ABC969_14135</name>
</gene>
<evidence type="ECO:0000256" key="2">
    <source>
        <dbReference type="ARBA" id="ARBA00022691"/>
    </source>
</evidence>
<dbReference type="InterPro" id="IPR058240">
    <property type="entry name" value="rSAM_sf"/>
</dbReference>
<evidence type="ECO:0000256" key="4">
    <source>
        <dbReference type="ARBA" id="ARBA00023004"/>
    </source>
</evidence>
<comment type="caution">
    <text evidence="8">The sequence shown here is derived from an EMBL/GenBank/DDBJ whole genome shotgun (WGS) entry which is preliminary data.</text>
</comment>
<name>A0ABU9XVH3_9SPHN</name>
<proteinExistence type="inferred from homology"/>
<dbReference type="Pfam" id="PF13186">
    <property type="entry name" value="SPASM"/>
    <property type="match status" value="1"/>
</dbReference>
<dbReference type="PANTHER" id="PTHR43273:SF3">
    <property type="entry name" value="ANAEROBIC SULFATASE-MATURATING ENZYME HOMOLOG ASLB-RELATED"/>
    <property type="match status" value="1"/>
</dbReference>
<dbReference type="InterPro" id="IPR023867">
    <property type="entry name" value="Sulphatase_maturase_rSAM"/>
</dbReference>
<organism evidence="8 9">
    <name type="scientific">Sphingomonas qilianensis</name>
    <dbReference type="NCBI Taxonomy" id="1736690"/>
    <lineage>
        <taxon>Bacteria</taxon>
        <taxon>Pseudomonadati</taxon>
        <taxon>Pseudomonadota</taxon>
        <taxon>Alphaproteobacteria</taxon>
        <taxon>Sphingomonadales</taxon>
        <taxon>Sphingomonadaceae</taxon>
        <taxon>Sphingomonas</taxon>
    </lineage>
</organism>
<evidence type="ECO:0000256" key="3">
    <source>
        <dbReference type="ARBA" id="ARBA00022723"/>
    </source>
</evidence>
<dbReference type="PROSITE" id="PS51918">
    <property type="entry name" value="RADICAL_SAM"/>
    <property type="match status" value="1"/>
</dbReference>
<dbReference type="NCBIfam" id="NF041298">
    <property type="entry name" value="rSAM_mat_DynA"/>
    <property type="match status" value="1"/>
</dbReference>
<keyword evidence="9" id="KW-1185">Reference proteome</keyword>
<dbReference type="Pfam" id="PF04055">
    <property type="entry name" value="Radical_SAM"/>
    <property type="match status" value="1"/>
</dbReference>